<dbReference type="PANTHER" id="PTHR45528">
    <property type="entry name" value="SENSOR HISTIDINE KINASE CPXA"/>
    <property type="match status" value="1"/>
</dbReference>
<evidence type="ECO:0000259" key="12">
    <source>
        <dbReference type="PROSITE" id="PS50109"/>
    </source>
</evidence>
<dbReference type="CDD" id="cd00075">
    <property type="entry name" value="HATPase"/>
    <property type="match status" value="1"/>
</dbReference>
<feature type="transmembrane region" description="Helical" evidence="11">
    <location>
        <begin position="6"/>
        <end position="22"/>
    </location>
</feature>
<comment type="catalytic activity">
    <reaction evidence="1">
        <text>ATP + protein L-histidine = ADP + protein N-phospho-L-histidine.</text>
        <dbReference type="EC" id="2.7.13.3"/>
    </reaction>
</comment>
<dbReference type="AlphaFoldDB" id="A0A9D1ABM1"/>
<dbReference type="Gene3D" id="1.10.287.130">
    <property type="match status" value="1"/>
</dbReference>
<keyword evidence="8 11" id="KW-1133">Transmembrane helix</keyword>
<dbReference type="PROSITE" id="PS50109">
    <property type="entry name" value="HIS_KIN"/>
    <property type="match status" value="1"/>
</dbReference>
<name>A0A9D1ABM1_9FIRM</name>
<dbReference type="EMBL" id="DVGK01000071">
    <property type="protein sequence ID" value="HIR13526.1"/>
    <property type="molecule type" value="Genomic_DNA"/>
</dbReference>
<reference evidence="13" key="1">
    <citation type="submission" date="2020-10" db="EMBL/GenBank/DDBJ databases">
        <authorList>
            <person name="Gilroy R."/>
        </authorList>
    </citation>
    <scope>NUCLEOTIDE SEQUENCE</scope>
    <source>
        <strain evidence="13">ChiSjej4B22-8148</strain>
    </source>
</reference>
<evidence type="ECO:0000256" key="4">
    <source>
        <dbReference type="ARBA" id="ARBA00022553"/>
    </source>
</evidence>
<dbReference type="SUPFAM" id="SSF47384">
    <property type="entry name" value="Homodimeric domain of signal transducing histidine kinase"/>
    <property type="match status" value="1"/>
</dbReference>
<dbReference type="InterPro" id="IPR036890">
    <property type="entry name" value="HATPase_C_sf"/>
</dbReference>
<organism evidence="13 14">
    <name type="scientific">Candidatus Choladousia intestinavium</name>
    <dbReference type="NCBI Taxonomy" id="2840727"/>
    <lineage>
        <taxon>Bacteria</taxon>
        <taxon>Bacillati</taxon>
        <taxon>Bacillota</taxon>
        <taxon>Clostridia</taxon>
        <taxon>Lachnospirales</taxon>
        <taxon>Lachnospiraceae</taxon>
        <taxon>Lachnospiraceae incertae sedis</taxon>
        <taxon>Candidatus Choladousia</taxon>
    </lineage>
</organism>
<keyword evidence="9" id="KW-0902">Two-component regulatory system</keyword>
<keyword evidence="7 13" id="KW-0418">Kinase</keyword>
<evidence type="ECO:0000256" key="3">
    <source>
        <dbReference type="ARBA" id="ARBA00012438"/>
    </source>
</evidence>
<protein>
    <recommendedName>
        <fullName evidence="3">histidine kinase</fullName>
        <ecNumber evidence="3">2.7.13.3</ecNumber>
    </recommendedName>
</protein>
<keyword evidence="6 11" id="KW-0812">Transmembrane</keyword>
<dbReference type="InterPro" id="IPR003661">
    <property type="entry name" value="HisK_dim/P_dom"/>
</dbReference>
<evidence type="ECO:0000256" key="2">
    <source>
        <dbReference type="ARBA" id="ARBA00004141"/>
    </source>
</evidence>
<dbReference type="InterPro" id="IPR005467">
    <property type="entry name" value="His_kinase_dom"/>
</dbReference>
<dbReference type="Pfam" id="PF02518">
    <property type="entry name" value="HATPase_c"/>
    <property type="match status" value="1"/>
</dbReference>
<dbReference type="Proteomes" id="UP000886757">
    <property type="component" value="Unassembled WGS sequence"/>
</dbReference>
<proteinExistence type="predicted"/>
<dbReference type="SMART" id="SM00387">
    <property type="entry name" value="HATPase_c"/>
    <property type="match status" value="1"/>
</dbReference>
<dbReference type="CDD" id="cd00082">
    <property type="entry name" value="HisKA"/>
    <property type="match status" value="1"/>
</dbReference>
<evidence type="ECO:0000256" key="11">
    <source>
        <dbReference type="SAM" id="Phobius"/>
    </source>
</evidence>
<gene>
    <name evidence="13" type="ORF">IAB31_06345</name>
</gene>
<dbReference type="InterPro" id="IPR050398">
    <property type="entry name" value="HssS/ArlS-like"/>
</dbReference>
<comment type="subcellular location">
    <subcellularLocation>
        <location evidence="2">Membrane</location>
        <topology evidence="2">Multi-pass membrane protein</topology>
    </subcellularLocation>
</comment>
<dbReference type="InterPro" id="IPR008358">
    <property type="entry name" value="Sig_transdc_His_kin/Pase_MprB"/>
</dbReference>
<feature type="domain" description="Histidine kinase" evidence="12">
    <location>
        <begin position="88"/>
        <end position="299"/>
    </location>
</feature>
<dbReference type="InterPro" id="IPR036097">
    <property type="entry name" value="HisK_dim/P_sf"/>
</dbReference>
<evidence type="ECO:0000256" key="5">
    <source>
        <dbReference type="ARBA" id="ARBA00022679"/>
    </source>
</evidence>
<evidence type="ECO:0000256" key="6">
    <source>
        <dbReference type="ARBA" id="ARBA00022692"/>
    </source>
</evidence>
<keyword evidence="10 11" id="KW-0472">Membrane</keyword>
<dbReference type="Pfam" id="PF00512">
    <property type="entry name" value="HisKA"/>
    <property type="match status" value="1"/>
</dbReference>
<evidence type="ECO:0000256" key="8">
    <source>
        <dbReference type="ARBA" id="ARBA00022989"/>
    </source>
</evidence>
<dbReference type="PRINTS" id="PR01780">
    <property type="entry name" value="LANTIREGPROT"/>
</dbReference>
<dbReference type="SMART" id="SM00388">
    <property type="entry name" value="HisKA"/>
    <property type="match status" value="1"/>
</dbReference>
<dbReference type="PANTHER" id="PTHR45528:SF8">
    <property type="entry name" value="HISTIDINE KINASE"/>
    <property type="match status" value="1"/>
</dbReference>
<evidence type="ECO:0000256" key="7">
    <source>
        <dbReference type="ARBA" id="ARBA00022777"/>
    </source>
</evidence>
<dbReference type="EC" id="2.7.13.3" evidence="3"/>
<accession>A0A9D1ABM1</accession>
<comment type="caution">
    <text evidence="13">The sequence shown here is derived from an EMBL/GenBank/DDBJ whole genome shotgun (WGS) entry which is preliminary data.</text>
</comment>
<evidence type="ECO:0000313" key="14">
    <source>
        <dbReference type="Proteomes" id="UP000886757"/>
    </source>
</evidence>
<evidence type="ECO:0000256" key="9">
    <source>
        <dbReference type="ARBA" id="ARBA00023012"/>
    </source>
</evidence>
<keyword evidence="4" id="KW-0597">Phosphoprotein</keyword>
<dbReference type="Gene3D" id="3.30.565.10">
    <property type="entry name" value="Histidine kinase-like ATPase, C-terminal domain"/>
    <property type="match status" value="1"/>
</dbReference>
<dbReference type="GO" id="GO:0005886">
    <property type="term" value="C:plasma membrane"/>
    <property type="evidence" value="ECO:0007669"/>
    <property type="project" value="TreeGrafter"/>
</dbReference>
<dbReference type="GO" id="GO:0000155">
    <property type="term" value="F:phosphorelay sensor kinase activity"/>
    <property type="evidence" value="ECO:0007669"/>
    <property type="project" value="InterPro"/>
</dbReference>
<evidence type="ECO:0000256" key="10">
    <source>
        <dbReference type="ARBA" id="ARBA00023136"/>
    </source>
</evidence>
<evidence type="ECO:0000256" key="1">
    <source>
        <dbReference type="ARBA" id="ARBA00000085"/>
    </source>
</evidence>
<dbReference type="InterPro" id="IPR003594">
    <property type="entry name" value="HATPase_dom"/>
</dbReference>
<keyword evidence="5" id="KW-0808">Transferase</keyword>
<evidence type="ECO:0000313" key="13">
    <source>
        <dbReference type="EMBL" id="HIR13526.1"/>
    </source>
</evidence>
<sequence>MILWTAAVSAALVILIVIFILYRRQVKEICRQLAFLKENPTNMRLTSQLPLSEVNKLIDEVNDLLDRSRELRKESLHSETQLKETITSLSHDIRTPLTSLDGYFQLLQESMSEEERLRYIEIIQTRIESLKDMLEELFTYARLQDHEYRLELGKTDFGQCVYDTVFSFYQDFQKRGIEPEADFCDGRIYVRGNEEALRRGIQNMIKNALVYGYTQISFKLYKTDKYAGFRCSNDTEHPDEIDIRQVFGRFYKADSARTQNSTGLGLSITKELARRMGGTAEASLEKGIFSVDFLIPLVEEKPYNS</sequence>
<reference evidence="13" key="2">
    <citation type="journal article" date="2021" name="PeerJ">
        <title>Extensive microbial diversity within the chicken gut microbiome revealed by metagenomics and culture.</title>
        <authorList>
            <person name="Gilroy R."/>
            <person name="Ravi A."/>
            <person name="Getino M."/>
            <person name="Pursley I."/>
            <person name="Horton D.L."/>
            <person name="Alikhan N.F."/>
            <person name="Baker D."/>
            <person name="Gharbi K."/>
            <person name="Hall N."/>
            <person name="Watson M."/>
            <person name="Adriaenssens E.M."/>
            <person name="Foster-Nyarko E."/>
            <person name="Jarju S."/>
            <person name="Secka A."/>
            <person name="Antonio M."/>
            <person name="Oren A."/>
            <person name="Chaudhuri R.R."/>
            <person name="La Ragione R."/>
            <person name="Hildebrand F."/>
            <person name="Pallen M.J."/>
        </authorList>
    </citation>
    <scope>NUCLEOTIDE SEQUENCE</scope>
    <source>
        <strain evidence="13">ChiSjej4B22-8148</strain>
    </source>
</reference>
<dbReference type="SUPFAM" id="SSF55874">
    <property type="entry name" value="ATPase domain of HSP90 chaperone/DNA topoisomerase II/histidine kinase"/>
    <property type="match status" value="1"/>
</dbReference>